<dbReference type="Proteomes" id="UP000215590">
    <property type="component" value="Unassembled WGS sequence"/>
</dbReference>
<reference evidence="2 3" key="1">
    <citation type="submission" date="2017-07" db="EMBL/GenBank/DDBJ databases">
        <title>Phylogenetic study on the rhizospheric bacterium Ochrobactrum sp. A44.</title>
        <authorList>
            <person name="Krzyzanowska D.M."/>
            <person name="Ossowicki A."/>
            <person name="Rajewska M."/>
            <person name="Maciag T."/>
            <person name="Kaczynski Z."/>
            <person name="Czerwicka M."/>
            <person name="Jafra S."/>
        </authorList>
    </citation>
    <scope>NUCLEOTIDE SEQUENCE [LARGE SCALE GENOMIC DNA]</scope>
    <source>
        <strain evidence="2 3">DSM 7216</strain>
    </source>
</reference>
<evidence type="ECO:0000313" key="3">
    <source>
        <dbReference type="Proteomes" id="UP000215590"/>
    </source>
</evidence>
<keyword evidence="3" id="KW-1185">Reference proteome</keyword>
<dbReference type="AlphaFoldDB" id="A0A256FZF9"/>
<name>A0A256FZF9_9HYPH</name>
<protein>
    <recommendedName>
        <fullName evidence="1">YjiS-like domain-containing protein</fullName>
    </recommendedName>
</protein>
<dbReference type="Pfam" id="PF06568">
    <property type="entry name" value="YjiS-like"/>
    <property type="match status" value="1"/>
</dbReference>
<accession>A0A256FZF9</accession>
<sequence length="38" mass="4446">MQYRENLRELSCCTDRDLSDLGISRDDIRRVAQEAAFV</sequence>
<proteinExistence type="predicted"/>
<feature type="domain" description="YjiS-like" evidence="1">
    <location>
        <begin position="1"/>
        <end position="29"/>
    </location>
</feature>
<gene>
    <name evidence="2" type="ORF">CEV31_1584</name>
</gene>
<comment type="caution">
    <text evidence="2">The sequence shown here is derived from an EMBL/GenBank/DDBJ whole genome shotgun (WGS) entry which is preliminary data.</text>
</comment>
<dbReference type="InterPro" id="IPR009506">
    <property type="entry name" value="YjiS-like"/>
</dbReference>
<evidence type="ECO:0000259" key="1">
    <source>
        <dbReference type="Pfam" id="PF06568"/>
    </source>
</evidence>
<dbReference type="EMBL" id="NNRJ01000015">
    <property type="protein sequence ID" value="OYR20158.1"/>
    <property type="molecule type" value="Genomic_DNA"/>
</dbReference>
<evidence type="ECO:0000313" key="2">
    <source>
        <dbReference type="EMBL" id="OYR20158.1"/>
    </source>
</evidence>
<organism evidence="2 3">
    <name type="scientific">Brucella thiophenivorans</name>
    <dbReference type="NCBI Taxonomy" id="571255"/>
    <lineage>
        <taxon>Bacteria</taxon>
        <taxon>Pseudomonadati</taxon>
        <taxon>Pseudomonadota</taxon>
        <taxon>Alphaproteobacteria</taxon>
        <taxon>Hyphomicrobiales</taxon>
        <taxon>Brucellaceae</taxon>
        <taxon>Brucella/Ochrobactrum group</taxon>
        <taxon>Brucella</taxon>
    </lineage>
</organism>